<feature type="non-terminal residue" evidence="1">
    <location>
        <position position="1"/>
    </location>
</feature>
<evidence type="ECO:0000313" key="2">
    <source>
        <dbReference type="Proteomes" id="UP001218218"/>
    </source>
</evidence>
<dbReference type="AlphaFoldDB" id="A0AAD6ZDB5"/>
<gene>
    <name evidence="1" type="ORF">DFH08DRAFT_715118</name>
</gene>
<organism evidence="1 2">
    <name type="scientific">Mycena albidolilacea</name>
    <dbReference type="NCBI Taxonomy" id="1033008"/>
    <lineage>
        <taxon>Eukaryota</taxon>
        <taxon>Fungi</taxon>
        <taxon>Dikarya</taxon>
        <taxon>Basidiomycota</taxon>
        <taxon>Agaricomycotina</taxon>
        <taxon>Agaricomycetes</taxon>
        <taxon>Agaricomycetidae</taxon>
        <taxon>Agaricales</taxon>
        <taxon>Marasmiineae</taxon>
        <taxon>Mycenaceae</taxon>
        <taxon>Mycena</taxon>
    </lineage>
</organism>
<sequence length="153" mass="17730">WGKISFLKGSDKIRALELVEHSEHNMTRDASFIKYSHSVEKNKRFYNRPVDEERQVAYGQLLRIVEFTIKLPHNFRQRCRSLLLAVVRPVRRAAMSDKLGFWYYQDGKFLPIEVIDVDDISCLVARIPGHKPGPQPWALCEREDAMAVSADSN</sequence>
<keyword evidence="2" id="KW-1185">Reference proteome</keyword>
<name>A0AAD6ZDB5_9AGAR</name>
<protein>
    <submittedName>
        <fullName evidence="1">Uncharacterized protein</fullName>
    </submittedName>
</protein>
<accession>A0AAD6ZDB5</accession>
<proteinExistence type="predicted"/>
<reference evidence="1" key="1">
    <citation type="submission" date="2023-03" db="EMBL/GenBank/DDBJ databases">
        <title>Massive genome expansion in bonnet fungi (Mycena s.s.) driven by repeated elements and novel gene families across ecological guilds.</title>
        <authorList>
            <consortium name="Lawrence Berkeley National Laboratory"/>
            <person name="Harder C.B."/>
            <person name="Miyauchi S."/>
            <person name="Viragh M."/>
            <person name="Kuo A."/>
            <person name="Thoen E."/>
            <person name="Andreopoulos B."/>
            <person name="Lu D."/>
            <person name="Skrede I."/>
            <person name="Drula E."/>
            <person name="Henrissat B."/>
            <person name="Morin E."/>
            <person name="Kohler A."/>
            <person name="Barry K."/>
            <person name="LaButti K."/>
            <person name="Morin E."/>
            <person name="Salamov A."/>
            <person name="Lipzen A."/>
            <person name="Mereny Z."/>
            <person name="Hegedus B."/>
            <person name="Baldrian P."/>
            <person name="Stursova M."/>
            <person name="Weitz H."/>
            <person name="Taylor A."/>
            <person name="Grigoriev I.V."/>
            <person name="Nagy L.G."/>
            <person name="Martin F."/>
            <person name="Kauserud H."/>
        </authorList>
    </citation>
    <scope>NUCLEOTIDE SEQUENCE</scope>
    <source>
        <strain evidence="1">CBHHK002</strain>
    </source>
</reference>
<evidence type="ECO:0000313" key="1">
    <source>
        <dbReference type="EMBL" id="KAJ7318072.1"/>
    </source>
</evidence>
<dbReference type="Proteomes" id="UP001218218">
    <property type="component" value="Unassembled WGS sequence"/>
</dbReference>
<comment type="caution">
    <text evidence="1">The sequence shown here is derived from an EMBL/GenBank/DDBJ whole genome shotgun (WGS) entry which is preliminary data.</text>
</comment>
<dbReference type="EMBL" id="JARIHO010000059">
    <property type="protein sequence ID" value="KAJ7318072.1"/>
    <property type="molecule type" value="Genomic_DNA"/>
</dbReference>